<evidence type="ECO:0000256" key="4">
    <source>
        <dbReference type="SAM" id="Phobius"/>
    </source>
</evidence>
<keyword evidence="2" id="KW-1003">Cell membrane</keyword>
<keyword evidence="5" id="KW-0732">Signal</keyword>
<feature type="chain" id="PRO_5025380921" evidence="5">
    <location>
        <begin position="26"/>
        <end position="704"/>
    </location>
</feature>
<dbReference type="GO" id="GO:0045893">
    <property type="term" value="P:positive regulation of DNA-templated transcription"/>
    <property type="evidence" value="ECO:0007669"/>
    <property type="project" value="InterPro"/>
</dbReference>
<evidence type="ECO:0000313" key="7">
    <source>
        <dbReference type="EMBL" id="QID17483.1"/>
    </source>
</evidence>
<keyword evidence="4" id="KW-1133">Transmembrane helix</keyword>
<feature type="signal peptide" evidence="5">
    <location>
        <begin position="1"/>
        <end position="25"/>
    </location>
</feature>
<dbReference type="PIRSF" id="PIRSF036354">
    <property type="entry name" value="NosR"/>
    <property type="match status" value="1"/>
</dbReference>
<dbReference type="EMBL" id="CP048836">
    <property type="protein sequence ID" value="QID17483.1"/>
    <property type="molecule type" value="Genomic_DNA"/>
</dbReference>
<dbReference type="PANTHER" id="PTHR30224:SF4">
    <property type="entry name" value="ELECTRON TRANSPORT PROTEIN YCCM-RELATED"/>
    <property type="match status" value="1"/>
</dbReference>
<dbReference type="Pfam" id="PF12801">
    <property type="entry name" value="Fer4_5"/>
    <property type="match status" value="2"/>
</dbReference>
<protein>
    <submittedName>
        <fullName evidence="7">4Fe-4S binding protein</fullName>
    </submittedName>
</protein>
<evidence type="ECO:0000256" key="1">
    <source>
        <dbReference type="ARBA" id="ARBA00004236"/>
    </source>
</evidence>
<feature type="transmembrane region" description="Helical" evidence="4">
    <location>
        <begin position="550"/>
        <end position="567"/>
    </location>
</feature>
<keyword evidence="4" id="KW-0812">Transmembrane</keyword>
<dbReference type="AlphaFoldDB" id="A0A6C1B285"/>
<dbReference type="RefSeq" id="WP_173764647.1">
    <property type="nucleotide sequence ID" value="NZ_CP048836.1"/>
</dbReference>
<feature type="transmembrane region" description="Helical" evidence="4">
    <location>
        <begin position="440"/>
        <end position="459"/>
    </location>
</feature>
<dbReference type="PANTHER" id="PTHR30224">
    <property type="entry name" value="ELECTRON TRANSPORT PROTEIN"/>
    <property type="match status" value="1"/>
</dbReference>
<dbReference type="GO" id="GO:0005886">
    <property type="term" value="C:plasma membrane"/>
    <property type="evidence" value="ECO:0007669"/>
    <property type="project" value="UniProtKB-SubCell"/>
</dbReference>
<accession>A0A6C1B285</accession>
<dbReference type="InterPro" id="IPR052378">
    <property type="entry name" value="NosR_regulator"/>
</dbReference>
<sequence length="704" mass="77672">MPSIQRLIHILVCLLTLTLALSAGAGELTRADIAKRFGPPLHVGEQPPDLPAWPISTELEPDGPPVAWVFESIDLAPIPGFEGTPFDLLITLDRDGRFMNVEVLRQHEPVFLSGLGEGPLLNFVKQYEGKSLKKNITVSTAYGDLPGNDDMRVVLDGVTKATASVRILNQTVLTAGLAVARAKLGFAPVVNTGPPATPKPDLFERKSFDQLVKEGAIGHLRLTEAQVEKLFEGTDVAGWDDYAKAHPDAVNLDLYVAYLNVPTIGRAVLGDSGYATMRKSLNTEQHVWWVGTHGRSKLVDEHFVRGTTPGNLTLLQGGAPLELRDFDLDPQQPAGAPPIDTALVLRAPPLSGLDPAGKQDFVFSIKRTRGQFRPEVVYREATLTYLPPERYFDRPPPPPPDWLLAWMDRKVELITIGVALGILTLVLARPRWMSLSARRLAIFRNAFLVFTLAYLGWFAQGQLSIVQLTGAVKTLWQGNSLASFLYDPVSLLIMAFTLVTFFVWGRGTFCGWLCPFGALQDLSTQLGRKLGIKARRLPPTLARVLDRGRYVILAALVAAAALEPTWAERGVEVEPFKTAITVGFDRAWPFVLYAVALLVASVFYYKFFCRFLCPLGAFMTLGGKLRLLKWLPRRAACGQPCQTCRHRCQYDAIEPAGAIRYDDCFQCLDCVGIYHDEQRCAPLLLMRKNPAAASRIGMTDKITS</sequence>
<feature type="domain" description="4Fe-4S ferredoxin-type" evidence="6">
    <location>
        <begin position="487"/>
        <end position="533"/>
    </location>
</feature>
<dbReference type="SUPFAM" id="SSF54862">
    <property type="entry name" value="4Fe-4S ferredoxins"/>
    <property type="match status" value="1"/>
</dbReference>
<dbReference type="InterPro" id="IPR011399">
    <property type="entry name" value="NosR"/>
</dbReference>
<keyword evidence="8" id="KW-1185">Reference proteome</keyword>
<dbReference type="InterPro" id="IPR017896">
    <property type="entry name" value="4Fe4S_Fe-S-bd"/>
</dbReference>
<evidence type="ECO:0000256" key="5">
    <source>
        <dbReference type="SAM" id="SignalP"/>
    </source>
</evidence>
<gene>
    <name evidence="7" type="ORF">G3580_07395</name>
</gene>
<dbReference type="KEGG" id="azq:G3580_07395"/>
<reference evidence="7 8" key="1">
    <citation type="submission" date="2020-02" db="EMBL/GenBank/DDBJ databases">
        <title>Nitrogenibacter mangrovi gen. nov., sp. nov. isolated from mangrove sediment, a denitrifying betaproteobacterium.</title>
        <authorList>
            <person name="Liao H."/>
            <person name="Tian Y."/>
        </authorList>
    </citation>
    <scope>NUCLEOTIDE SEQUENCE [LARGE SCALE GENOMIC DNA]</scope>
    <source>
        <strain evidence="7 8">M9-3-2</strain>
    </source>
</reference>
<organism evidence="7 8">
    <name type="scientific">Nitrogeniibacter mangrovi</name>
    <dbReference type="NCBI Taxonomy" id="2016596"/>
    <lineage>
        <taxon>Bacteria</taxon>
        <taxon>Pseudomonadati</taxon>
        <taxon>Pseudomonadota</taxon>
        <taxon>Betaproteobacteria</taxon>
        <taxon>Rhodocyclales</taxon>
        <taxon>Zoogloeaceae</taxon>
        <taxon>Nitrogeniibacter</taxon>
    </lineage>
</organism>
<evidence type="ECO:0000256" key="3">
    <source>
        <dbReference type="ARBA" id="ARBA00023136"/>
    </source>
</evidence>
<evidence type="ECO:0000256" key="2">
    <source>
        <dbReference type="ARBA" id="ARBA00022475"/>
    </source>
</evidence>
<feature type="domain" description="4Fe-4S ferredoxin-type" evidence="6">
    <location>
        <begin position="588"/>
        <end position="629"/>
    </location>
</feature>
<dbReference type="Proteomes" id="UP000501991">
    <property type="component" value="Chromosome"/>
</dbReference>
<dbReference type="GO" id="GO:0003677">
    <property type="term" value="F:DNA binding"/>
    <property type="evidence" value="ECO:0007669"/>
    <property type="project" value="InterPro"/>
</dbReference>
<evidence type="ECO:0000259" key="6">
    <source>
        <dbReference type="Pfam" id="PF12801"/>
    </source>
</evidence>
<feature type="transmembrane region" description="Helical" evidence="4">
    <location>
        <begin position="587"/>
        <end position="605"/>
    </location>
</feature>
<name>A0A6C1B285_9RHOO</name>
<proteinExistence type="predicted"/>
<keyword evidence="3 4" id="KW-0472">Membrane</keyword>
<feature type="transmembrane region" description="Helical" evidence="4">
    <location>
        <begin position="411"/>
        <end position="428"/>
    </location>
</feature>
<feature type="transmembrane region" description="Helical" evidence="4">
    <location>
        <begin position="484"/>
        <end position="504"/>
    </location>
</feature>
<evidence type="ECO:0000313" key="8">
    <source>
        <dbReference type="Proteomes" id="UP000501991"/>
    </source>
</evidence>
<comment type="subcellular location">
    <subcellularLocation>
        <location evidence="1">Cell membrane</location>
    </subcellularLocation>
</comment>